<dbReference type="InterPro" id="IPR025269">
    <property type="entry name" value="SAM-like_dom"/>
</dbReference>
<proteinExistence type="inferred from homology"/>
<dbReference type="EMBL" id="BK014795">
    <property type="protein sequence ID" value="DAD76034.1"/>
    <property type="molecule type" value="Genomic_DNA"/>
</dbReference>
<dbReference type="SUPFAM" id="SSF56349">
    <property type="entry name" value="DNA breaking-rejoining enzymes"/>
    <property type="match status" value="1"/>
</dbReference>
<keyword evidence="5" id="KW-1160">Virus entry into host cell</keyword>
<dbReference type="GO" id="GO:0006310">
    <property type="term" value="P:DNA recombination"/>
    <property type="evidence" value="ECO:0007669"/>
    <property type="project" value="UniProtKB-KW"/>
</dbReference>
<keyword evidence="4" id="KW-0233">DNA recombination</keyword>
<dbReference type="InterPro" id="IPR050090">
    <property type="entry name" value="Tyrosine_recombinase_XerCD"/>
</dbReference>
<feature type="domain" description="Phage integrase SAM-like" evidence="6">
    <location>
        <begin position="120"/>
        <end position="195"/>
    </location>
</feature>
<dbReference type="InterPro" id="IPR011010">
    <property type="entry name" value="DNA_brk_join_enz"/>
</dbReference>
<dbReference type="Gene3D" id="1.10.150.130">
    <property type="match status" value="1"/>
</dbReference>
<name>A0A8S5M1C3_9CAUD</name>
<evidence type="ECO:0000256" key="1">
    <source>
        <dbReference type="ARBA" id="ARBA00008857"/>
    </source>
</evidence>
<comment type="similarity">
    <text evidence="1">Belongs to the 'phage' integrase family.</text>
</comment>
<dbReference type="InterPro" id="IPR010998">
    <property type="entry name" value="Integrase_recombinase_N"/>
</dbReference>
<keyword evidence="5" id="KW-1179">Viral genome integration</keyword>
<keyword evidence="3" id="KW-0238">DNA-binding</keyword>
<dbReference type="GO" id="GO:0003677">
    <property type="term" value="F:DNA binding"/>
    <property type="evidence" value="ECO:0007669"/>
    <property type="project" value="UniProtKB-KW"/>
</dbReference>
<dbReference type="GO" id="GO:0015074">
    <property type="term" value="P:DNA integration"/>
    <property type="evidence" value="ECO:0007669"/>
    <property type="project" value="UniProtKB-KW"/>
</dbReference>
<evidence type="ECO:0000256" key="4">
    <source>
        <dbReference type="ARBA" id="ARBA00023172"/>
    </source>
</evidence>
<evidence type="ECO:0000256" key="2">
    <source>
        <dbReference type="ARBA" id="ARBA00022908"/>
    </source>
</evidence>
<keyword evidence="2" id="KW-0229">DNA integration</keyword>
<dbReference type="Pfam" id="PF13102">
    <property type="entry name" value="Phage_int_SAM_5"/>
    <property type="match status" value="1"/>
</dbReference>
<organism evidence="7">
    <name type="scientific">Podoviridae sp. ctIi96</name>
    <dbReference type="NCBI Taxonomy" id="2826550"/>
    <lineage>
        <taxon>Viruses</taxon>
        <taxon>Duplodnaviria</taxon>
        <taxon>Heunggongvirae</taxon>
        <taxon>Uroviricota</taxon>
        <taxon>Caudoviricetes</taxon>
    </lineage>
</organism>
<evidence type="ECO:0000313" key="7">
    <source>
        <dbReference type="EMBL" id="DAD76034.1"/>
    </source>
</evidence>
<dbReference type="PANTHER" id="PTHR30349:SF64">
    <property type="entry name" value="PROPHAGE INTEGRASE INTD-RELATED"/>
    <property type="match status" value="1"/>
</dbReference>
<accession>A0A8S5M1C3</accession>
<sequence length="424" mass="49458">MAKPCYICIQYYKILTKDMAQFTPCIRNKRSDGYYPVYIRLSHNYGIQYIKTNFIVNDKGLKKVYTNTGKAKIEISDRFVLKECLFLIDKYAAKCNNINTSGMDCKRLLETLTSEEKDLSFSEFANKYLRQMINDNRERSADNYKLAYNNLRSFIGKDDLLFRDITSKKLLEWIESMMESPRKRNLYPTCIKTMITAAMNEYNDYDNDIVPIKYNPFSRIKIPKNKRAEKRSVQIDVLKTFFSCNTPDTIKKQPSRMTIAKDVCMLIFCLAGINAADLYDMEKSCLDGWTLKYKRKKTRDKSDYEAYMEIKVPEIIRPLFSKYEGNKKLFSFADRYNVEKNFIYCIDKGCKEIMKATGINTPLSTYVFRHSWATIAQNDCGASTELVAFSLNHASAHKVTEGYIRKSYDPIDKLNEKVITKVFS</sequence>
<dbReference type="PANTHER" id="PTHR30349">
    <property type="entry name" value="PHAGE INTEGRASE-RELATED"/>
    <property type="match status" value="1"/>
</dbReference>
<dbReference type="GO" id="GO:0075713">
    <property type="term" value="P:establishment of integrated proviral latency"/>
    <property type="evidence" value="ECO:0007669"/>
    <property type="project" value="UniProtKB-KW"/>
</dbReference>
<dbReference type="GO" id="GO:0044826">
    <property type="term" value="P:viral genome integration into host DNA"/>
    <property type="evidence" value="ECO:0007669"/>
    <property type="project" value="UniProtKB-KW"/>
</dbReference>
<reference evidence="7" key="1">
    <citation type="journal article" date="2021" name="Proc. Natl. Acad. Sci. U.S.A.">
        <title>A Catalog of Tens of Thousands of Viruses from Human Metagenomes Reveals Hidden Associations with Chronic Diseases.</title>
        <authorList>
            <person name="Tisza M.J."/>
            <person name="Buck C.B."/>
        </authorList>
    </citation>
    <scope>NUCLEOTIDE SEQUENCE</scope>
    <source>
        <strain evidence="7">CtIi96</strain>
    </source>
</reference>
<evidence type="ECO:0000256" key="5">
    <source>
        <dbReference type="ARBA" id="ARBA00023195"/>
    </source>
</evidence>
<evidence type="ECO:0000256" key="3">
    <source>
        <dbReference type="ARBA" id="ARBA00023125"/>
    </source>
</evidence>
<protein>
    <submittedName>
        <fullName evidence="7">Integrase</fullName>
    </submittedName>
</protein>
<dbReference type="Gene3D" id="1.10.443.10">
    <property type="entry name" value="Intergrase catalytic core"/>
    <property type="match status" value="1"/>
</dbReference>
<evidence type="ECO:0000259" key="6">
    <source>
        <dbReference type="Pfam" id="PF13102"/>
    </source>
</evidence>
<dbReference type="InterPro" id="IPR013762">
    <property type="entry name" value="Integrase-like_cat_sf"/>
</dbReference>